<reference evidence="1 2" key="1">
    <citation type="submission" date="2013-11" db="EMBL/GenBank/DDBJ databases">
        <title>Opisthorchis viverrini - life in the bile duct.</title>
        <authorList>
            <person name="Young N.D."/>
            <person name="Nagarajan N."/>
            <person name="Lin S.J."/>
            <person name="Korhonen P.K."/>
            <person name="Jex A.R."/>
            <person name="Hall R.S."/>
            <person name="Safavi-Hemami H."/>
            <person name="Kaewkong W."/>
            <person name="Bertrand D."/>
            <person name="Gao S."/>
            <person name="Seet Q."/>
            <person name="Wongkham S."/>
            <person name="Teh B.T."/>
            <person name="Wongkham C."/>
            <person name="Intapan P.M."/>
            <person name="Maleewong W."/>
            <person name="Yang X."/>
            <person name="Hu M."/>
            <person name="Wang Z."/>
            <person name="Hofmann A."/>
            <person name="Sternberg P.W."/>
            <person name="Tan P."/>
            <person name="Wang J."/>
            <person name="Gasser R.B."/>
        </authorList>
    </citation>
    <scope>NUCLEOTIDE SEQUENCE [LARGE SCALE GENOMIC DNA]</scope>
</reference>
<evidence type="ECO:0000313" key="2">
    <source>
        <dbReference type="Proteomes" id="UP000054324"/>
    </source>
</evidence>
<keyword evidence="2" id="KW-1185">Reference proteome</keyword>
<dbReference type="GeneID" id="20320761"/>
<dbReference type="KEGG" id="ovi:T265_06582"/>
<dbReference type="RefSeq" id="XP_009170149.1">
    <property type="nucleotide sequence ID" value="XM_009171885.1"/>
</dbReference>
<sequence>MEEGFIEHMDHTKRRVSTSDQAFLNVSTGQEIFPTSLKNNGFMVVGMFAELGNLLWPHHQPTATHNYALMMSSRLVMKRLQPNCPAQRTCQRPTTLPELPTFSSIEKQRFYLT</sequence>
<dbReference type="Proteomes" id="UP000054324">
    <property type="component" value="Unassembled WGS sequence"/>
</dbReference>
<name>A0A074ZK00_OPIVI</name>
<proteinExistence type="predicted"/>
<evidence type="ECO:0000313" key="1">
    <source>
        <dbReference type="EMBL" id="KER26102.1"/>
    </source>
</evidence>
<dbReference type="EMBL" id="KL596756">
    <property type="protein sequence ID" value="KER26102.1"/>
    <property type="molecule type" value="Genomic_DNA"/>
</dbReference>
<dbReference type="AlphaFoldDB" id="A0A074ZK00"/>
<organism evidence="1 2">
    <name type="scientific">Opisthorchis viverrini</name>
    <name type="common">Southeast Asian liver fluke</name>
    <dbReference type="NCBI Taxonomy" id="6198"/>
    <lineage>
        <taxon>Eukaryota</taxon>
        <taxon>Metazoa</taxon>
        <taxon>Spiralia</taxon>
        <taxon>Lophotrochozoa</taxon>
        <taxon>Platyhelminthes</taxon>
        <taxon>Trematoda</taxon>
        <taxon>Digenea</taxon>
        <taxon>Opisthorchiida</taxon>
        <taxon>Opisthorchiata</taxon>
        <taxon>Opisthorchiidae</taxon>
        <taxon>Opisthorchis</taxon>
    </lineage>
</organism>
<accession>A0A074ZK00</accession>
<gene>
    <name evidence="1" type="ORF">T265_06582</name>
</gene>
<protein>
    <submittedName>
        <fullName evidence="1">Uncharacterized protein</fullName>
    </submittedName>
</protein>
<dbReference type="CTD" id="20320761"/>